<dbReference type="OrthoDB" id="5376140at2759"/>
<dbReference type="SUPFAM" id="SSF53335">
    <property type="entry name" value="S-adenosyl-L-methionine-dependent methyltransferases"/>
    <property type="match status" value="1"/>
</dbReference>
<evidence type="ECO:0000313" key="14">
    <source>
        <dbReference type="Proteomes" id="UP000001514"/>
    </source>
</evidence>
<keyword evidence="4 8" id="KW-0949">S-adenosyl-L-methionine</keyword>
<dbReference type="GO" id="GO:0003677">
    <property type="term" value="F:DNA binding"/>
    <property type="evidence" value="ECO:0000318"/>
    <property type="project" value="GO_Central"/>
</dbReference>
<evidence type="ECO:0000256" key="4">
    <source>
        <dbReference type="ARBA" id="ARBA00022691"/>
    </source>
</evidence>
<dbReference type="Pfam" id="PF00145">
    <property type="entry name" value="DNA_methylase"/>
    <property type="match status" value="2"/>
</dbReference>
<keyword evidence="3 8" id="KW-0808">Transferase</keyword>
<comment type="subcellular location">
    <subcellularLocation>
        <location evidence="1 8">Nucleus</location>
    </subcellularLocation>
</comment>
<dbReference type="eggNOG" id="ENOG502QPKK">
    <property type="taxonomic scope" value="Eukaryota"/>
</dbReference>
<organism evidence="14">
    <name type="scientific">Selaginella moellendorffii</name>
    <name type="common">Spikemoss</name>
    <dbReference type="NCBI Taxonomy" id="88036"/>
    <lineage>
        <taxon>Eukaryota</taxon>
        <taxon>Viridiplantae</taxon>
        <taxon>Streptophyta</taxon>
        <taxon>Embryophyta</taxon>
        <taxon>Tracheophyta</taxon>
        <taxon>Lycopodiopsida</taxon>
        <taxon>Selaginellales</taxon>
        <taxon>Selaginellaceae</taxon>
        <taxon>Selaginella</taxon>
    </lineage>
</organism>
<comment type="catalytic activity">
    <reaction evidence="8">
        <text>a 2'-deoxycytidine in DNA + S-adenosyl-L-methionine = a 5-methyl-2'-deoxycytidine in DNA + S-adenosyl-L-homocysteine + H(+)</text>
        <dbReference type="Rhea" id="RHEA:13681"/>
        <dbReference type="Rhea" id="RHEA-COMP:11369"/>
        <dbReference type="Rhea" id="RHEA-COMP:11370"/>
        <dbReference type="ChEBI" id="CHEBI:15378"/>
        <dbReference type="ChEBI" id="CHEBI:57856"/>
        <dbReference type="ChEBI" id="CHEBI:59789"/>
        <dbReference type="ChEBI" id="CHEBI:85452"/>
        <dbReference type="ChEBI" id="CHEBI:85454"/>
        <dbReference type="EC" id="2.1.1.37"/>
    </reaction>
</comment>
<keyword evidence="6 8" id="KW-0238">DNA-binding</keyword>
<dbReference type="Pfam" id="PF01426">
    <property type="entry name" value="BAH"/>
    <property type="match status" value="2"/>
</dbReference>
<feature type="region of interest" description="Disordered" evidence="11">
    <location>
        <begin position="1"/>
        <end position="39"/>
    </location>
</feature>
<dbReference type="Gene3D" id="3.90.120.10">
    <property type="entry name" value="DNA Methylase, subunit A, domain 2"/>
    <property type="match status" value="2"/>
</dbReference>
<dbReference type="STRING" id="88036.D8QY72"/>
<dbReference type="GeneID" id="9643491"/>
<gene>
    <name evidence="13" type="primary">MET1-1_2</name>
    <name evidence="13" type="ORF">SELMODRAFT_80009</name>
</gene>
<feature type="compositionally biased region" description="Polar residues" evidence="11">
    <location>
        <begin position="312"/>
        <end position="333"/>
    </location>
</feature>
<dbReference type="Gene3D" id="2.30.30.490">
    <property type="match status" value="2"/>
</dbReference>
<evidence type="ECO:0000256" key="2">
    <source>
        <dbReference type="ARBA" id="ARBA00022603"/>
    </source>
</evidence>
<dbReference type="Proteomes" id="UP000001514">
    <property type="component" value="Unassembled WGS sequence"/>
</dbReference>
<keyword evidence="2 8" id="KW-0489">Methyltransferase</keyword>
<dbReference type="Gramene" id="EFJ35559">
    <property type="protein sequence ID" value="EFJ35559"/>
    <property type="gene ID" value="SELMODRAFT_80009"/>
</dbReference>
<dbReference type="GO" id="GO:0005634">
    <property type="term" value="C:nucleus"/>
    <property type="evidence" value="ECO:0000318"/>
    <property type="project" value="GO_Central"/>
</dbReference>
<dbReference type="PANTHER" id="PTHR10629">
    <property type="entry name" value="CYTOSINE-SPECIFIC METHYLTRANSFERASE"/>
    <property type="match status" value="1"/>
</dbReference>
<dbReference type="InterPro" id="IPR001025">
    <property type="entry name" value="BAH_dom"/>
</dbReference>
<dbReference type="InterPro" id="IPR050390">
    <property type="entry name" value="C5-Methyltransferase"/>
</dbReference>
<evidence type="ECO:0000259" key="12">
    <source>
        <dbReference type="PROSITE" id="PS51038"/>
    </source>
</evidence>
<evidence type="ECO:0000256" key="7">
    <source>
        <dbReference type="ARBA" id="ARBA00023242"/>
    </source>
</evidence>
<feature type="active site" evidence="9 10">
    <location>
        <position position="1140"/>
    </location>
</feature>
<dbReference type="PRINTS" id="PR00105">
    <property type="entry name" value="C5METTRFRASE"/>
</dbReference>
<comment type="similarity">
    <text evidence="8 10">Belongs to the class I-like SAM-binding methyltransferase superfamily. C5-methyltransferase family.</text>
</comment>
<dbReference type="PANTHER" id="PTHR10629:SF52">
    <property type="entry name" value="DNA (CYTOSINE-5)-METHYLTRANSFERASE 1"/>
    <property type="match status" value="1"/>
</dbReference>
<feature type="region of interest" description="Disordered" evidence="11">
    <location>
        <begin position="308"/>
        <end position="333"/>
    </location>
</feature>
<dbReference type="EC" id="2.1.1.37" evidence="8"/>
<dbReference type="FunFam" id="3.40.50.150:FF:000128">
    <property type="entry name" value="DNA (cytosine-5)-methyltransferase"/>
    <property type="match status" value="1"/>
</dbReference>
<dbReference type="GO" id="GO:0003886">
    <property type="term" value="F:DNA (cytosine-5-)-methyltransferase activity"/>
    <property type="evidence" value="ECO:0000318"/>
    <property type="project" value="GO_Central"/>
</dbReference>
<dbReference type="InterPro" id="IPR029063">
    <property type="entry name" value="SAM-dependent_MTases_sf"/>
</dbReference>
<dbReference type="GO" id="GO:0003682">
    <property type="term" value="F:chromatin binding"/>
    <property type="evidence" value="ECO:0007669"/>
    <property type="project" value="UniProtKB-UniRule"/>
</dbReference>
<dbReference type="GO" id="GO:0032259">
    <property type="term" value="P:methylation"/>
    <property type="evidence" value="ECO:0007669"/>
    <property type="project" value="UniProtKB-KW"/>
</dbReference>
<dbReference type="Pfam" id="PF12047">
    <property type="entry name" value="DNMT1-RFD"/>
    <property type="match status" value="2"/>
</dbReference>
<dbReference type="GO" id="GO:0044027">
    <property type="term" value="P:negative regulation of gene expression via chromosomal CpG island methylation"/>
    <property type="evidence" value="ECO:0000318"/>
    <property type="project" value="GO_Central"/>
</dbReference>
<dbReference type="PROSITE" id="PS51038">
    <property type="entry name" value="BAH"/>
    <property type="match status" value="1"/>
</dbReference>
<evidence type="ECO:0000256" key="11">
    <source>
        <dbReference type="SAM" id="MobiDB-lite"/>
    </source>
</evidence>
<dbReference type="SMART" id="SM00439">
    <property type="entry name" value="BAH"/>
    <property type="match status" value="2"/>
</dbReference>
<protein>
    <recommendedName>
        <fullName evidence="8">DNA (cytosine-5)-methyltransferase</fullName>
        <ecNumber evidence="8">2.1.1.37</ecNumber>
    </recommendedName>
</protein>
<dbReference type="InterPro" id="IPR022702">
    <property type="entry name" value="Cytosine_MeTrfase1_RFD"/>
</dbReference>
<proteinExistence type="inferred from homology"/>
<dbReference type="InterPro" id="IPR043151">
    <property type="entry name" value="BAH_sf"/>
</dbReference>
<feature type="compositionally biased region" description="Basic residues" evidence="11">
    <location>
        <begin position="1"/>
        <end position="12"/>
    </location>
</feature>
<reference evidence="13 14" key="1">
    <citation type="journal article" date="2011" name="Science">
        <title>The Selaginella genome identifies genetic changes associated with the evolution of vascular plants.</title>
        <authorList>
            <person name="Banks J.A."/>
            <person name="Nishiyama T."/>
            <person name="Hasebe M."/>
            <person name="Bowman J.L."/>
            <person name="Gribskov M."/>
            <person name="dePamphilis C."/>
            <person name="Albert V.A."/>
            <person name="Aono N."/>
            <person name="Aoyama T."/>
            <person name="Ambrose B.A."/>
            <person name="Ashton N.W."/>
            <person name="Axtell M.J."/>
            <person name="Barker E."/>
            <person name="Barker M.S."/>
            <person name="Bennetzen J.L."/>
            <person name="Bonawitz N.D."/>
            <person name="Chapple C."/>
            <person name="Cheng C."/>
            <person name="Correa L.G."/>
            <person name="Dacre M."/>
            <person name="DeBarry J."/>
            <person name="Dreyer I."/>
            <person name="Elias M."/>
            <person name="Engstrom E.M."/>
            <person name="Estelle M."/>
            <person name="Feng L."/>
            <person name="Finet C."/>
            <person name="Floyd S.K."/>
            <person name="Frommer W.B."/>
            <person name="Fujita T."/>
            <person name="Gramzow L."/>
            <person name="Gutensohn M."/>
            <person name="Harholt J."/>
            <person name="Hattori M."/>
            <person name="Heyl A."/>
            <person name="Hirai T."/>
            <person name="Hiwatashi Y."/>
            <person name="Ishikawa M."/>
            <person name="Iwata M."/>
            <person name="Karol K.G."/>
            <person name="Koehler B."/>
            <person name="Kolukisaoglu U."/>
            <person name="Kubo M."/>
            <person name="Kurata T."/>
            <person name="Lalonde S."/>
            <person name="Li K."/>
            <person name="Li Y."/>
            <person name="Litt A."/>
            <person name="Lyons E."/>
            <person name="Manning G."/>
            <person name="Maruyama T."/>
            <person name="Michael T.P."/>
            <person name="Mikami K."/>
            <person name="Miyazaki S."/>
            <person name="Morinaga S."/>
            <person name="Murata T."/>
            <person name="Mueller-Roeber B."/>
            <person name="Nelson D.R."/>
            <person name="Obara M."/>
            <person name="Oguri Y."/>
            <person name="Olmstead R.G."/>
            <person name="Onodera N."/>
            <person name="Petersen B.L."/>
            <person name="Pils B."/>
            <person name="Prigge M."/>
            <person name="Rensing S.A."/>
            <person name="Riano-Pachon D.M."/>
            <person name="Roberts A.W."/>
            <person name="Sato Y."/>
            <person name="Scheller H.V."/>
            <person name="Schulz B."/>
            <person name="Schulz C."/>
            <person name="Shakirov E.V."/>
            <person name="Shibagaki N."/>
            <person name="Shinohara N."/>
            <person name="Shippen D.E."/>
            <person name="Soerensen I."/>
            <person name="Sotooka R."/>
            <person name="Sugimoto N."/>
            <person name="Sugita M."/>
            <person name="Sumikawa N."/>
            <person name="Tanurdzic M."/>
            <person name="Theissen G."/>
            <person name="Ulvskov P."/>
            <person name="Wakazuki S."/>
            <person name="Weng J.K."/>
            <person name="Willats W.W."/>
            <person name="Wipf D."/>
            <person name="Wolf P.G."/>
            <person name="Yang L."/>
            <person name="Zimmer A.D."/>
            <person name="Zhu Q."/>
            <person name="Mitros T."/>
            <person name="Hellsten U."/>
            <person name="Loque D."/>
            <person name="Otillar R."/>
            <person name="Salamov A."/>
            <person name="Schmutz J."/>
            <person name="Shapiro H."/>
            <person name="Lindquist E."/>
            <person name="Lucas S."/>
            <person name="Rokhsar D."/>
            <person name="Grigoriev I.V."/>
        </authorList>
    </citation>
    <scope>NUCLEOTIDE SEQUENCE [LARGE SCALE GENOMIC DNA]</scope>
</reference>
<evidence type="ECO:0000256" key="6">
    <source>
        <dbReference type="ARBA" id="ARBA00023125"/>
    </source>
</evidence>
<evidence type="ECO:0000256" key="1">
    <source>
        <dbReference type="ARBA" id="ARBA00004123"/>
    </source>
</evidence>
<dbReference type="Gene3D" id="3.40.50.150">
    <property type="entry name" value="Vaccinia Virus protein VP39"/>
    <property type="match status" value="1"/>
</dbReference>
<name>D8QY72_SELML</name>
<dbReference type="InterPro" id="IPR001525">
    <property type="entry name" value="C5_MeTfrase"/>
</dbReference>
<sequence length="1471" mass="163957">MAVHRGRKKRLKNNAAAPAARNPPRSDASHHSDSSDVEIISVTAFHNTGSGCKRPRPRRAAIKNLEEKEDEEEAIEAENVIEVKPEPRLADSEATAIMRTREGGEGKKEKPQRRLLDFVVHDGQGAEQPIEILETVPLFVTATILPVTGLLEKQRGFRCESFGPLESWCISGYEDGVLVVWICTEAGDYICCKPAASYKTWYSALADKSSLCIAVFKALSKPDGGDPELPLESLVAQVARRSKKTALSQPFSREYLISIGGFVSSQLKAMDVSASDGDQVFTGLPALVALEKESASCRMEDVSLASHGRKNGTLTINEPDGSNPSSEHSSGLTDQYAGDAQYAQLLQEREERAMRMRSGGAKAKSYIKINEDELAVDYPLPEFYKPEEEETDEYLVMSGDDGELEHRMLYDWALYNSDMRFVSLELLPMVSGAETDVEVFGSGLVTEDNFEYCMDNEPDDAASTTHNENLLRVYLSSIKEWKIEFGAKILSISIRTAGAWYRLGPPSAQYAAWYSPVLKTARLARHIITMLKVVSRVSRLSFPDVVKRLTDQTQDSDTFVGSKVADVERFVVVHGQILLQQFSEFPDDTIRKSSFVTGLLKMMEERHHTKLKVSKKKLLRGRNLNPRGSLQPDASKTKPMRATTTQLVNRIWSDYCSTYNEDGTCEPEAENVRRQQDQKADAKAIRGHLIKPGEAVGYEVEGAEDAFLLVEYLYKANGRSMVHGRVLVKGESTVLGDAASKRELFLTGSCDNVEVRDAKEIVKVELRRRPWGHMHRKDNATADEEERERARDREIKGLPTEYFFQALYVPEKGGFFRIPHDKLALGTGVCEGCKSREEAKTKDSLSLFANLQGFRFQGVEYHINDFVYVDITQIMTQSQDEIQKFKGGRNKGLRAFTICQLMDVIPSSKTGAEQLTVRKFYRPEDVDLGKAYKADVHEVYFCERTTTISLAAVRGKCTVVKRQEFTVASETKALMDLFFCSCVYDPLKGTVKQLPANVKLGKPPVASSLASAKGKGKLVEDDRQPKETSANDEKLSMLDIFAGCGGLSEGIHQSGIASTKWAIEYDHAAAEAFKMNHPTATVFFDNCNVVLRSIMEIGGDLDDCCSTPEAAEMASKLSENQKSSLPRPGEVDFISGGPPCQGFSGMNRFNKRNWSKIQCEMVLGFLSYADYFRPRYFLLENVRNFVSFNKGQTFRLTLASLLEMGYQVRFGILQAGHYGISQSRTRAIIWAAAPDEVLPDWPEPVHVFASAQLKIPLSGNSVYAAADDTRGGAPLRSITVRDTIGDLPPVANGTEKPETPYGNEPQSWFQKNIRGGATVLRDHICKEMNELNFIRCQRIPKRPGADWRDLPDEKVKLSTGQTVDLIPWCLPNTAERHNQWKGLFGRLDWDGNFPTSITDPQPMGKVGMCFHPEQDRIVTVRECARSQGFPDSYKFFGTMQNKHRQIGNAVPPPLAKALGVKLKEAIRQASS</sequence>
<feature type="domain" description="BAH" evidence="12">
    <location>
        <begin position="859"/>
        <end position="995"/>
    </location>
</feature>
<evidence type="ECO:0000313" key="13">
    <source>
        <dbReference type="EMBL" id="EFJ35559.1"/>
    </source>
</evidence>
<dbReference type="FunFam" id="3.40.50.150:FF:000108">
    <property type="entry name" value="DNA (cytosine-5)-methyltransferase"/>
    <property type="match status" value="1"/>
</dbReference>
<dbReference type="FunFam" id="3.90.120.10:FF:000002">
    <property type="entry name" value="DNA (cytosine-5)-methyltransferase"/>
    <property type="match status" value="1"/>
</dbReference>
<evidence type="ECO:0000256" key="8">
    <source>
        <dbReference type="PIRNR" id="PIRNR037404"/>
    </source>
</evidence>
<keyword evidence="5" id="KW-0677">Repeat</keyword>
<keyword evidence="14" id="KW-1185">Reference proteome</keyword>
<evidence type="ECO:0000256" key="5">
    <source>
        <dbReference type="ARBA" id="ARBA00022737"/>
    </source>
</evidence>
<evidence type="ECO:0000256" key="9">
    <source>
        <dbReference type="PIRSR" id="PIRSR037404-1"/>
    </source>
</evidence>
<evidence type="ECO:0000256" key="10">
    <source>
        <dbReference type="PROSITE-ProRule" id="PRU01016"/>
    </source>
</evidence>
<feature type="region of interest" description="Disordered" evidence="11">
    <location>
        <begin position="1286"/>
        <end position="1305"/>
    </location>
</feature>
<dbReference type="HOGENOM" id="CLU_002247_0_0_1"/>
<dbReference type="PROSITE" id="PS00095">
    <property type="entry name" value="C5_MTASE_2"/>
    <property type="match status" value="1"/>
</dbReference>
<dbReference type="KEGG" id="smo:SELMODRAFT_80009"/>
<dbReference type="InterPro" id="IPR031303">
    <property type="entry name" value="C5_meth_CS"/>
</dbReference>
<accession>D8QY72</accession>
<dbReference type="InParanoid" id="D8QY72"/>
<dbReference type="InterPro" id="IPR018117">
    <property type="entry name" value="C5_DNA_meth_AS"/>
</dbReference>
<feature type="compositionally biased region" description="Low complexity" evidence="11">
    <location>
        <begin position="13"/>
        <end position="26"/>
    </location>
</feature>
<feature type="region of interest" description="Disordered" evidence="11">
    <location>
        <begin position="622"/>
        <end position="641"/>
    </location>
</feature>
<evidence type="ECO:0000256" key="3">
    <source>
        <dbReference type="ARBA" id="ARBA00022679"/>
    </source>
</evidence>
<keyword evidence="7 8" id="KW-0539">Nucleus</keyword>
<dbReference type="PROSITE" id="PS51679">
    <property type="entry name" value="SAM_MT_C5"/>
    <property type="match status" value="1"/>
</dbReference>
<dbReference type="PROSITE" id="PS00094">
    <property type="entry name" value="C5_MTASE_1"/>
    <property type="match status" value="1"/>
</dbReference>
<dbReference type="FunCoup" id="D8QY72">
    <property type="interactions" value="2722"/>
</dbReference>
<dbReference type="EMBL" id="GL377568">
    <property type="protein sequence ID" value="EFJ35559.1"/>
    <property type="molecule type" value="Genomic_DNA"/>
</dbReference>
<dbReference type="GO" id="GO:0006346">
    <property type="term" value="P:DNA methylation-dependent constitutive heterochromatin formation"/>
    <property type="evidence" value="ECO:0007669"/>
    <property type="project" value="InterPro"/>
</dbReference>
<dbReference type="PIRSF" id="PIRSF037404">
    <property type="entry name" value="DNMT1"/>
    <property type="match status" value="1"/>
</dbReference>
<dbReference type="OMA" id="KINDAEC"/>